<dbReference type="Pfam" id="PF07728">
    <property type="entry name" value="AAA_5"/>
    <property type="match status" value="1"/>
</dbReference>
<evidence type="ECO:0000256" key="1">
    <source>
        <dbReference type="SAM" id="MobiDB-lite"/>
    </source>
</evidence>
<dbReference type="GO" id="GO:0016887">
    <property type="term" value="F:ATP hydrolysis activity"/>
    <property type="evidence" value="ECO:0007669"/>
    <property type="project" value="InterPro"/>
</dbReference>
<dbReference type="SUPFAM" id="SSF52540">
    <property type="entry name" value="P-loop containing nucleoside triphosphate hydrolases"/>
    <property type="match status" value="1"/>
</dbReference>
<dbReference type="RefSeq" id="WP_115068995.1">
    <property type="nucleotide sequence ID" value="NZ_UHID01000006.1"/>
</dbReference>
<evidence type="ECO:0000313" key="3">
    <source>
        <dbReference type="EMBL" id="SUP57767.1"/>
    </source>
</evidence>
<dbReference type="InterPro" id="IPR027417">
    <property type="entry name" value="P-loop_NTPase"/>
</dbReference>
<dbReference type="InterPro" id="IPR003593">
    <property type="entry name" value="AAA+_ATPase"/>
</dbReference>
<dbReference type="REBASE" id="420169">
    <property type="entry name" value="Sgr7807McrBCP"/>
</dbReference>
<feature type="domain" description="AAA+ ATPase" evidence="2">
    <location>
        <begin position="357"/>
        <end position="523"/>
    </location>
</feature>
<protein>
    <submittedName>
        <fullName evidence="3">Restriction protein</fullName>
        <ecNumber evidence="3">3.1.21.-</ecNumber>
    </submittedName>
</protein>
<dbReference type="EC" id="3.1.21.-" evidence="3"/>
<dbReference type="GO" id="GO:0005524">
    <property type="term" value="F:ATP binding"/>
    <property type="evidence" value="ECO:0007669"/>
    <property type="project" value="InterPro"/>
</dbReference>
<gene>
    <name evidence="3" type="primary">mcrB</name>
    <name evidence="3" type="ORF">NCTC7807_03357</name>
</gene>
<evidence type="ECO:0000259" key="2">
    <source>
        <dbReference type="SMART" id="SM00382"/>
    </source>
</evidence>
<proteinExistence type="predicted"/>
<organism evidence="3 4">
    <name type="scientific">Streptomyces griseus</name>
    <dbReference type="NCBI Taxonomy" id="1911"/>
    <lineage>
        <taxon>Bacteria</taxon>
        <taxon>Bacillati</taxon>
        <taxon>Actinomycetota</taxon>
        <taxon>Actinomycetes</taxon>
        <taxon>Kitasatosporales</taxon>
        <taxon>Streptomycetaceae</taxon>
        <taxon>Streptomyces</taxon>
    </lineage>
</organism>
<dbReference type="InterPro" id="IPR025579">
    <property type="entry name" value="DUF4357"/>
</dbReference>
<reference evidence="3 4" key="1">
    <citation type="submission" date="2018-06" db="EMBL/GenBank/DDBJ databases">
        <authorList>
            <consortium name="Pathogen Informatics"/>
            <person name="Doyle S."/>
        </authorList>
    </citation>
    <scope>NUCLEOTIDE SEQUENCE [LARGE SCALE GENOMIC DNA]</scope>
    <source>
        <strain evidence="3 4">NCTC7807</strain>
    </source>
</reference>
<feature type="region of interest" description="Disordered" evidence="1">
    <location>
        <begin position="297"/>
        <end position="319"/>
    </location>
</feature>
<dbReference type="Pfam" id="PF14267">
    <property type="entry name" value="DUF4357"/>
    <property type="match status" value="1"/>
</dbReference>
<dbReference type="PANTHER" id="PTHR37291">
    <property type="entry name" value="5-METHYLCYTOSINE-SPECIFIC RESTRICTION ENZYME B"/>
    <property type="match status" value="1"/>
</dbReference>
<name>A0A380P0R4_STRGR</name>
<dbReference type="Gene3D" id="3.40.50.300">
    <property type="entry name" value="P-loop containing nucleotide triphosphate hydrolases"/>
    <property type="match status" value="1"/>
</dbReference>
<keyword evidence="3" id="KW-0378">Hydrolase</keyword>
<dbReference type="PANTHER" id="PTHR37291:SF1">
    <property type="entry name" value="TYPE IV METHYL-DIRECTED RESTRICTION ENZYME ECOKMCRB SUBUNIT"/>
    <property type="match status" value="1"/>
</dbReference>
<dbReference type="InterPro" id="IPR052934">
    <property type="entry name" value="Methyl-DNA_Rec/Restrict_Enz"/>
</dbReference>
<dbReference type="AlphaFoldDB" id="A0A380P0R4"/>
<dbReference type="SMART" id="SM00382">
    <property type="entry name" value="AAA"/>
    <property type="match status" value="1"/>
</dbReference>
<dbReference type="Proteomes" id="UP000254150">
    <property type="component" value="Unassembled WGS sequence"/>
</dbReference>
<evidence type="ECO:0000313" key="4">
    <source>
        <dbReference type="Proteomes" id="UP000254150"/>
    </source>
</evidence>
<dbReference type="EMBL" id="UHID01000006">
    <property type="protein sequence ID" value="SUP57767.1"/>
    <property type="molecule type" value="Genomic_DNA"/>
</dbReference>
<accession>A0A380P0R4</accession>
<sequence length="628" mass="69286">MSNTGEVPNGPDGTPEFLLRLPGAGDVDRARGVLLDAVGTNGSRKFRILAGSPARDHEMPSFKKHFSATARMRARLKQQGVLRASTRWPGWLEAAEDIDCGSPSFAAGVLVGSPRNGWIDWKTEDDVPLSDFMEGVWSGPARSWLIRGNNVSGTDLVQKLWLPEGRVSLAAPRLRQGVGQGVSKERLRAMVEEDWGTTATYSQKLELVEELHAFLSRMKPGDTVCTLSGGRFYVGQISGPAEQTASENSLSNLRRPAEWQSTGHPYDTLPEEIQQRLAAQHDVVDLTAVQAHIDGLGRSDEELEDEAVESESGPGGTTPALAARRELELPVPDQALADELLTHDVGWLQEVRELLRDEKQLILYGPPGTGKTYTAIKLAEHLSGGAERVKLVQFHPSYSYEDFFEGFRPREHPKTGEVAFRLTPGPLRDLADLATREGSHHIPHFLIIDEINRANLAKVFGELYFLLEYRNRSVRLTYSGDDFPLPPNLFVIGTMNTADRSIALVDAAMRRRFAFVELSPRTEPTRGLLRRWLERQGLGSRAADLLDALNARIDDEDFLVGPSYLMKKSVHREGGLDRTWRTKILPLLEEHHYGESLDIAKRYGLDALARSLGDGDGDGDGGTGAAAP</sequence>
<dbReference type="InterPro" id="IPR011704">
    <property type="entry name" value="ATPase_dyneun-rel_AAA"/>
</dbReference>
<dbReference type="CDD" id="cd00009">
    <property type="entry name" value="AAA"/>
    <property type="match status" value="1"/>
</dbReference>